<reference evidence="3" key="1">
    <citation type="journal article" date="2019" name="Int. J. Syst. Evol. Microbiol.">
        <title>The Global Catalogue of Microorganisms (GCM) 10K type strain sequencing project: providing services to taxonomists for standard genome sequencing and annotation.</title>
        <authorList>
            <consortium name="The Broad Institute Genomics Platform"/>
            <consortium name="The Broad Institute Genome Sequencing Center for Infectious Disease"/>
            <person name="Wu L."/>
            <person name="Ma J."/>
        </authorList>
    </citation>
    <scope>NUCLEOTIDE SEQUENCE [LARGE SCALE GENOMIC DNA]</scope>
    <source>
        <strain evidence="3">JCM 11117</strain>
    </source>
</reference>
<dbReference type="Proteomes" id="UP001499967">
    <property type="component" value="Unassembled WGS sequence"/>
</dbReference>
<dbReference type="EMBL" id="BAAAHP010000016">
    <property type="protein sequence ID" value="GAA0922873.1"/>
    <property type="molecule type" value="Genomic_DNA"/>
</dbReference>
<organism evidence="2 3">
    <name type="scientific">Pseudonocardia zijingensis</name>
    <dbReference type="NCBI Taxonomy" id="153376"/>
    <lineage>
        <taxon>Bacteria</taxon>
        <taxon>Bacillati</taxon>
        <taxon>Actinomycetota</taxon>
        <taxon>Actinomycetes</taxon>
        <taxon>Pseudonocardiales</taxon>
        <taxon>Pseudonocardiaceae</taxon>
        <taxon>Pseudonocardia</taxon>
    </lineage>
</organism>
<sequence>MRPFSGGGAGSSARAGVAPASSTDMDATATAAASAASRLTSAPVDTFRTDLTLLFPPRVGLAGADALPGG</sequence>
<feature type="compositionally biased region" description="Low complexity" evidence="1">
    <location>
        <begin position="11"/>
        <end position="27"/>
    </location>
</feature>
<evidence type="ECO:0000256" key="1">
    <source>
        <dbReference type="SAM" id="MobiDB-lite"/>
    </source>
</evidence>
<comment type="caution">
    <text evidence="2">The sequence shown here is derived from an EMBL/GenBank/DDBJ whole genome shotgun (WGS) entry which is preliminary data.</text>
</comment>
<keyword evidence="3" id="KW-1185">Reference proteome</keyword>
<name>A0ABP3ZMK7_9PSEU</name>
<proteinExistence type="predicted"/>
<protein>
    <submittedName>
        <fullName evidence="2">Uncharacterized protein</fullName>
    </submittedName>
</protein>
<accession>A0ABP3ZMK7</accession>
<feature type="region of interest" description="Disordered" evidence="1">
    <location>
        <begin position="1"/>
        <end position="27"/>
    </location>
</feature>
<feature type="compositionally biased region" description="Gly residues" evidence="1">
    <location>
        <begin position="1"/>
        <end position="10"/>
    </location>
</feature>
<evidence type="ECO:0000313" key="3">
    <source>
        <dbReference type="Proteomes" id="UP001499967"/>
    </source>
</evidence>
<evidence type="ECO:0000313" key="2">
    <source>
        <dbReference type="EMBL" id="GAA0922873.1"/>
    </source>
</evidence>
<gene>
    <name evidence="2" type="ORF">GCM10009559_06730</name>
</gene>